<organism evidence="2 4">
    <name type="scientific">Carya illinoinensis</name>
    <name type="common">Pecan</name>
    <dbReference type="NCBI Taxonomy" id="32201"/>
    <lineage>
        <taxon>Eukaryota</taxon>
        <taxon>Viridiplantae</taxon>
        <taxon>Streptophyta</taxon>
        <taxon>Embryophyta</taxon>
        <taxon>Tracheophyta</taxon>
        <taxon>Spermatophyta</taxon>
        <taxon>Magnoliopsida</taxon>
        <taxon>eudicotyledons</taxon>
        <taxon>Gunneridae</taxon>
        <taxon>Pentapetalae</taxon>
        <taxon>rosids</taxon>
        <taxon>fabids</taxon>
        <taxon>Fagales</taxon>
        <taxon>Juglandaceae</taxon>
        <taxon>Carya</taxon>
    </lineage>
</organism>
<comment type="caution">
    <text evidence="2">The sequence shown here is derived from an EMBL/GenBank/DDBJ whole genome shotgun (WGS) entry which is preliminary data.</text>
</comment>
<name>A0A8T1P026_CARIL</name>
<evidence type="ECO:0000313" key="2">
    <source>
        <dbReference type="EMBL" id="KAG6636055.1"/>
    </source>
</evidence>
<evidence type="ECO:0000256" key="1">
    <source>
        <dbReference type="SAM" id="Phobius"/>
    </source>
</evidence>
<gene>
    <name evidence="2" type="ORF">CIPAW_11G084100</name>
    <name evidence="3" type="ORF">I3842_11G069200</name>
</gene>
<sequence>MPKAMQPTTRIPCKHRTSILRSKLRGRWSHAVTTTAPSSGTCYAPAVDIIHINSVAESCRAWMKRLGQRELCRWTSTSMLHLSSLMGVLVIVVM</sequence>
<dbReference type="EMBL" id="CM031819">
    <property type="protein sequence ID" value="KAG6636055.1"/>
    <property type="molecule type" value="Genomic_DNA"/>
</dbReference>
<proteinExistence type="predicted"/>
<dbReference type="Proteomes" id="UP000811246">
    <property type="component" value="Chromosome 11"/>
</dbReference>
<accession>A0A8T1P026</accession>
<reference evidence="2" key="1">
    <citation type="submission" date="2020-12" db="EMBL/GenBank/DDBJ databases">
        <title>WGS assembly of Carya illinoinensis cv. Pawnee.</title>
        <authorList>
            <person name="Platts A."/>
            <person name="Shu S."/>
            <person name="Wright S."/>
            <person name="Barry K."/>
            <person name="Edger P."/>
            <person name="Pires J.C."/>
            <person name="Schmutz J."/>
        </authorList>
    </citation>
    <scope>NUCLEOTIDE SEQUENCE</scope>
    <source>
        <tissue evidence="2">Leaf</tissue>
    </source>
</reference>
<feature type="transmembrane region" description="Helical" evidence="1">
    <location>
        <begin position="71"/>
        <end position="93"/>
    </location>
</feature>
<keyword evidence="1" id="KW-0812">Transmembrane</keyword>
<keyword evidence="4" id="KW-1185">Reference proteome</keyword>
<dbReference type="Proteomes" id="UP000811609">
    <property type="component" value="Chromosome 11"/>
</dbReference>
<evidence type="ECO:0000313" key="4">
    <source>
        <dbReference type="Proteomes" id="UP000811609"/>
    </source>
</evidence>
<reference evidence="3" key="2">
    <citation type="submission" date="2021-01" db="EMBL/GenBank/DDBJ databases">
        <authorList>
            <person name="Lovell J.T."/>
            <person name="Bentley N."/>
            <person name="Bhattarai G."/>
            <person name="Jenkins J.W."/>
            <person name="Sreedasyam A."/>
            <person name="Alarcon Y."/>
            <person name="Bock C."/>
            <person name="Boston L."/>
            <person name="Carlson J."/>
            <person name="Cervantes K."/>
            <person name="Clermont K."/>
            <person name="Krom N."/>
            <person name="Kubenka K."/>
            <person name="Mamidi S."/>
            <person name="Mattison C."/>
            <person name="Monteros M."/>
            <person name="Pisani C."/>
            <person name="Plott C."/>
            <person name="Rajasekar S."/>
            <person name="Rhein H.S."/>
            <person name="Rohla C."/>
            <person name="Song M."/>
            <person name="Hilaire R.S."/>
            <person name="Shu S."/>
            <person name="Wells L."/>
            <person name="Wang X."/>
            <person name="Webber J."/>
            <person name="Heerema R.J."/>
            <person name="Klein P."/>
            <person name="Conner P."/>
            <person name="Grauke L."/>
            <person name="Grimwood J."/>
            <person name="Schmutz J."/>
            <person name="Randall J.J."/>
        </authorList>
    </citation>
    <scope>NUCLEOTIDE SEQUENCE</scope>
    <source>
        <tissue evidence="3">Leaf</tissue>
    </source>
</reference>
<protein>
    <submittedName>
        <fullName evidence="2">Uncharacterized protein</fullName>
    </submittedName>
</protein>
<keyword evidence="1" id="KW-1133">Transmembrane helix</keyword>
<evidence type="ECO:0000313" key="3">
    <source>
        <dbReference type="EMBL" id="KAG6687397.1"/>
    </source>
</evidence>
<keyword evidence="1" id="KW-0472">Membrane</keyword>
<dbReference type="AlphaFoldDB" id="A0A8T1P026"/>
<dbReference type="EMBL" id="CM031835">
    <property type="protein sequence ID" value="KAG6687397.1"/>
    <property type="molecule type" value="Genomic_DNA"/>
</dbReference>